<evidence type="ECO:0000256" key="1">
    <source>
        <dbReference type="SAM" id="SignalP"/>
    </source>
</evidence>
<dbReference type="EMBL" id="KX900467">
    <property type="protein sequence ID" value="AQY18979.1"/>
    <property type="molecule type" value="mRNA"/>
</dbReference>
<evidence type="ECO:0000313" key="2">
    <source>
        <dbReference type="EMBL" id="AQY18979.1"/>
    </source>
</evidence>
<dbReference type="GO" id="GO:0005549">
    <property type="term" value="F:odorant binding"/>
    <property type="evidence" value="ECO:0007669"/>
    <property type="project" value="InterPro"/>
</dbReference>
<organism evidence="2">
    <name type="scientific">Galeruca daurica</name>
    <dbReference type="NCBI Taxonomy" id="1651263"/>
    <lineage>
        <taxon>Eukaryota</taxon>
        <taxon>Metazoa</taxon>
        <taxon>Ecdysozoa</taxon>
        <taxon>Arthropoda</taxon>
        <taxon>Hexapoda</taxon>
        <taxon>Insecta</taxon>
        <taxon>Pterygota</taxon>
        <taxon>Neoptera</taxon>
        <taxon>Endopterygota</taxon>
        <taxon>Coleoptera</taxon>
        <taxon>Polyphaga</taxon>
        <taxon>Cucujiformia</taxon>
        <taxon>Chrysomeloidea</taxon>
        <taxon>Chrysomelidae</taxon>
        <taxon>Galerucinae</taxon>
        <taxon>Galerucites</taxon>
        <taxon>Galeruca</taxon>
    </lineage>
</organism>
<dbReference type="InterPro" id="IPR036728">
    <property type="entry name" value="PBP_GOBP_sf"/>
</dbReference>
<feature type="signal peptide" evidence="1">
    <location>
        <begin position="1"/>
        <end position="17"/>
    </location>
</feature>
<proteinExistence type="evidence at transcript level"/>
<dbReference type="InterPro" id="IPR006170">
    <property type="entry name" value="PBP/GOBP"/>
</dbReference>
<dbReference type="Pfam" id="PF01395">
    <property type="entry name" value="PBP_GOBP"/>
    <property type="match status" value="1"/>
</dbReference>
<reference evidence="2" key="1">
    <citation type="submission" date="2016-09" db="EMBL/GenBank/DDBJ databases">
        <title>Identification and Expression Profile Analysis of Odorant-binding Proteins Genes in Galeruca daurica.</title>
        <authorList>
            <person name="Li L."/>
            <person name="Pang B."/>
        </authorList>
    </citation>
    <scope>NUCLEOTIDE SEQUENCE</scope>
</reference>
<dbReference type="SUPFAM" id="SSF47565">
    <property type="entry name" value="Insect pheromone/odorant-binding proteins"/>
    <property type="match status" value="1"/>
</dbReference>
<dbReference type="AlphaFoldDB" id="A0A1U9W4Z9"/>
<sequence length="143" mass="16339">MNKPIIFAVLCIGVASCFVPETEFGIKLLKLGKEAHEKCIEETGVTQAAIERAKQGKFDDDDIQIKDYNNCLWTFSKAINKNFEINVELIKELLPAKIRDVQLKAIMDCHEEIKEGPILSLLEKTYLLSACVFNKNPENWIYF</sequence>
<dbReference type="Gene3D" id="1.10.238.20">
    <property type="entry name" value="Pheromone/general odorant binding protein domain"/>
    <property type="match status" value="1"/>
</dbReference>
<accession>A0A1U9W4Z9</accession>
<gene>
    <name evidence="2" type="primary">OBP15</name>
</gene>
<protein>
    <submittedName>
        <fullName evidence="2">Odorant-binding protein</fullName>
    </submittedName>
</protein>
<name>A0A1U9W4Z9_9CUCU</name>
<keyword evidence="1" id="KW-0732">Signal</keyword>
<feature type="chain" id="PRO_5013387364" evidence="1">
    <location>
        <begin position="18"/>
        <end position="143"/>
    </location>
</feature>
<dbReference type="PROSITE" id="PS51257">
    <property type="entry name" value="PROKAR_LIPOPROTEIN"/>
    <property type="match status" value="1"/>
</dbReference>
<dbReference type="CDD" id="cd23992">
    <property type="entry name" value="PBP_GOBP"/>
    <property type="match status" value="1"/>
</dbReference>